<dbReference type="Gene3D" id="3.40.50.2300">
    <property type="match status" value="2"/>
</dbReference>
<name>A0AAV2WE63_MYCNE</name>
<dbReference type="PANTHER" id="PTHR46847">
    <property type="entry name" value="D-ALLOSE-BINDING PERIPLASMIC PROTEIN-RELATED"/>
    <property type="match status" value="1"/>
</dbReference>
<dbReference type="InterPro" id="IPR028082">
    <property type="entry name" value="Peripla_BP_I"/>
</dbReference>
<dbReference type="PANTHER" id="PTHR46847:SF1">
    <property type="entry name" value="D-ALLOSE-BINDING PERIPLASMIC PROTEIN-RELATED"/>
    <property type="match status" value="1"/>
</dbReference>
<dbReference type="InterPro" id="IPR025997">
    <property type="entry name" value="SBP_2_dom"/>
</dbReference>
<reference evidence="5" key="1">
    <citation type="submission" date="2014-05" db="EMBL/GenBank/DDBJ databases">
        <authorList>
            <person name="Urmite Genomes"/>
        </authorList>
    </citation>
    <scope>NUCLEOTIDE SEQUENCE</scope>
    <source>
        <strain evidence="5">DSM 44074</strain>
    </source>
</reference>
<evidence type="ECO:0000256" key="3">
    <source>
        <dbReference type="ARBA" id="ARBA00022729"/>
    </source>
</evidence>
<dbReference type="GO" id="GO:0030313">
    <property type="term" value="C:cell envelope"/>
    <property type="evidence" value="ECO:0007669"/>
    <property type="project" value="UniProtKB-SubCell"/>
</dbReference>
<feature type="domain" description="Periplasmic binding protein" evidence="4">
    <location>
        <begin position="74"/>
        <end position="327"/>
    </location>
</feature>
<evidence type="ECO:0000259" key="4">
    <source>
        <dbReference type="Pfam" id="PF13407"/>
    </source>
</evidence>
<accession>A0AAV2WE63</accession>
<dbReference type="Proteomes" id="UP000028864">
    <property type="component" value="Unassembled WGS sequence"/>
</dbReference>
<protein>
    <submittedName>
        <fullName evidence="5">D-ribose transporter subunit RbsB</fullName>
    </submittedName>
</protein>
<reference evidence="5" key="2">
    <citation type="submission" date="2015-09" db="EMBL/GenBank/DDBJ databases">
        <title>Draft genome sequence of Mycobacterium neoaurum DSM 44074.</title>
        <authorList>
            <person name="Croce O."/>
            <person name="Robert C."/>
            <person name="Raoult D."/>
            <person name="Drancourt M."/>
        </authorList>
    </citation>
    <scope>NUCLEOTIDE SEQUENCE</scope>
    <source>
        <strain evidence="5">DSM 44074</strain>
    </source>
</reference>
<dbReference type="RefSeq" id="WP_030134115.1">
    <property type="nucleotide sequence ID" value="NZ_JAKNRE010000002.1"/>
</dbReference>
<comment type="similarity">
    <text evidence="2">Belongs to the bacterial solute-binding protein 2 family.</text>
</comment>
<dbReference type="GO" id="GO:0030246">
    <property type="term" value="F:carbohydrate binding"/>
    <property type="evidence" value="ECO:0007669"/>
    <property type="project" value="UniProtKB-ARBA"/>
</dbReference>
<dbReference type="AlphaFoldDB" id="A0AAV2WE63"/>
<dbReference type="Pfam" id="PF13407">
    <property type="entry name" value="Peripla_BP_4"/>
    <property type="match status" value="1"/>
</dbReference>
<evidence type="ECO:0000256" key="1">
    <source>
        <dbReference type="ARBA" id="ARBA00004196"/>
    </source>
</evidence>
<keyword evidence="3" id="KW-0732">Signal</keyword>
<sequence length="372" mass="39043">MNVTHMLRTVTAGILCALLVGGCQSPPPTQAGNEQAAAALAAEARARVDAAKASVAGGVPVSSPPVQSGKFVILIPCSQASEGCAQPVKGAAEAAREIGWRTQIIDGKDTASTQNAAIRQAIALKPDGIITFAINPSSVQGALAEARNQGIPVVASSATASNMVAFSDNPTPEAWRQSGSLLADYAISETRGQVKALVLHDTGFDVLDNRHAGFVEQLQTCSTCQILEDQTFTFSDLANSVPRLVQQMAQRHPDFNTIYIDYDYAVPTLLQGLRSVNAQDKIVLGSDGTSAAIKLIRDSGGQTATTAFALDWLGWSSVDALNRVFAGGDPQEAAGAISVKLIDHEVAQGISGLWTGDMDFRDGYRTMWGAES</sequence>
<evidence type="ECO:0000313" key="6">
    <source>
        <dbReference type="Proteomes" id="UP000028864"/>
    </source>
</evidence>
<proteinExistence type="inferred from homology"/>
<gene>
    <name evidence="5" type="ORF">BN1047_00434</name>
</gene>
<dbReference type="EMBL" id="LK021337">
    <property type="protein sequence ID" value="CDQ42579.1"/>
    <property type="molecule type" value="Genomic_DNA"/>
</dbReference>
<comment type="subcellular location">
    <subcellularLocation>
        <location evidence="1">Cell envelope</location>
    </subcellularLocation>
</comment>
<evidence type="ECO:0000256" key="2">
    <source>
        <dbReference type="ARBA" id="ARBA00007639"/>
    </source>
</evidence>
<organism evidence="5 6">
    <name type="scientific">Mycolicibacterium neoaurum</name>
    <name type="common">Mycobacterium neoaurum</name>
    <dbReference type="NCBI Taxonomy" id="1795"/>
    <lineage>
        <taxon>Bacteria</taxon>
        <taxon>Bacillati</taxon>
        <taxon>Actinomycetota</taxon>
        <taxon>Actinomycetes</taxon>
        <taxon>Mycobacteriales</taxon>
        <taxon>Mycobacteriaceae</taxon>
        <taxon>Mycolicibacterium</taxon>
    </lineage>
</organism>
<dbReference type="SUPFAM" id="SSF53822">
    <property type="entry name" value="Periplasmic binding protein-like I"/>
    <property type="match status" value="1"/>
</dbReference>
<evidence type="ECO:0000313" key="5">
    <source>
        <dbReference type="EMBL" id="CDQ42579.1"/>
    </source>
</evidence>